<dbReference type="SUPFAM" id="SSF56935">
    <property type="entry name" value="Porins"/>
    <property type="match status" value="1"/>
</dbReference>
<dbReference type="AlphaFoldDB" id="A0A2I1NAA5"/>
<evidence type="ECO:0000256" key="4">
    <source>
        <dbReference type="ARBA" id="ARBA00022692"/>
    </source>
</evidence>
<evidence type="ECO:0000313" key="13">
    <source>
        <dbReference type="Proteomes" id="UP000234639"/>
    </source>
</evidence>
<sequence length="668" mass="75127">MRKILAYSVVLSSVLFADTRLETSVISTTGFEESLADEVRNVNVITKDDIKKRSESSLKEVLNRAPGVNFLKNAFGESIDLRGQGDKANTNVQIMVNGVAMNTTDSSHTAMPLDAFNIDDIEKIEIIPGGGSVLYGSGTQGGVINIITKTKPRDFYANISSKYKSGGSLNGAANIGGMVSDKLFLKSSLYAYKDDGYRYHDEIKGVYGSLGFEYFINDNQNLSLNASHYSGENTSAGGVTKKILKENRRSTDGKASKTDVKMTNLTADYSVKFNNNWQFKITPFYQKTEFDPGSGSGFEDEKYGARSKFRYDYKFGNLIFGYDYIYNEGKNDGSFDFIIPGRRGAPSMRYASITKGSTKKTTNSFFLQNKFDFTDRFSLTAGYRYDHAKYKIGKYTNTKIGPAAAFNRVNPMINTLDLDKSENNYAFEITPNFKYSDTGNLYLKYERGFTSPSANKMQNKDKFLGYYPSNIKSETFQTYEVGMKDLLFGHFFQASVFYTKSKDEIVTTGAMPTWWKQHNIGETSRWGIELYSEQNLVDDSLRLSQSFTYIDTEIKKAGSSNFKEGEEVPNVPKYKVALGVDYDITKNLTLFVDSVFYGDQKNSSTQKISSYNLTNIGARVKYKNLTITGGIDNVFDKEYYNFVSGRGDNAIYYAGDGRTAYMEFKYDF</sequence>
<feature type="domain" description="TonB-dependent receptor plug" evidence="11">
    <location>
        <begin position="37"/>
        <end position="143"/>
    </location>
</feature>
<dbReference type="Gene3D" id="2.40.170.20">
    <property type="entry name" value="TonB-dependent receptor, beta-barrel domain"/>
    <property type="match status" value="1"/>
</dbReference>
<evidence type="ECO:0000259" key="11">
    <source>
        <dbReference type="Pfam" id="PF07715"/>
    </source>
</evidence>
<dbReference type="InterPro" id="IPR000531">
    <property type="entry name" value="Beta-barrel_TonB"/>
</dbReference>
<comment type="similarity">
    <text evidence="8 9">Belongs to the TonB-dependent receptor family.</text>
</comment>
<dbReference type="GO" id="GO:0009279">
    <property type="term" value="C:cell outer membrane"/>
    <property type="evidence" value="ECO:0007669"/>
    <property type="project" value="UniProtKB-SubCell"/>
</dbReference>
<protein>
    <submittedName>
        <fullName evidence="12">TonB-dependent receptor</fullName>
    </submittedName>
</protein>
<dbReference type="Gene3D" id="2.170.130.10">
    <property type="entry name" value="TonB-dependent receptor, plug domain"/>
    <property type="match status" value="1"/>
</dbReference>
<evidence type="ECO:0000256" key="7">
    <source>
        <dbReference type="ARBA" id="ARBA00023237"/>
    </source>
</evidence>
<evidence type="ECO:0000256" key="9">
    <source>
        <dbReference type="RuleBase" id="RU003357"/>
    </source>
</evidence>
<evidence type="ECO:0000259" key="10">
    <source>
        <dbReference type="Pfam" id="PF00593"/>
    </source>
</evidence>
<keyword evidence="12" id="KW-0675">Receptor</keyword>
<evidence type="ECO:0000256" key="1">
    <source>
        <dbReference type="ARBA" id="ARBA00004571"/>
    </source>
</evidence>
<keyword evidence="7 8" id="KW-0998">Cell outer membrane</keyword>
<comment type="caution">
    <text evidence="12">The sequence shown here is derived from an EMBL/GenBank/DDBJ whole genome shotgun (WGS) entry which is preliminary data.</text>
</comment>
<accession>A0A2I1NAA5</accession>
<dbReference type="GO" id="GO:0015344">
    <property type="term" value="F:siderophore uptake transmembrane transporter activity"/>
    <property type="evidence" value="ECO:0007669"/>
    <property type="project" value="TreeGrafter"/>
</dbReference>
<evidence type="ECO:0000256" key="2">
    <source>
        <dbReference type="ARBA" id="ARBA00022448"/>
    </source>
</evidence>
<name>A0A2I1NAA5_9BACT</name>
<organism evidence="12 13">
    <name type="scientific">Campylobacter ureolyticus</name>
    <dbReference type="NCBI Taxonomy" id="827"/>
    <lineage>
        <taxon>Bacteria</taxon>
        <taxon>Pseudomonadati</taxon>
        <taxon>Campylobacterota</taxon>
        <taxon>Epsilonproteobacteria</taxon>
        <taxon>Campylobacterales</taxon>
        <taxon>Campylobacteraceae</taxon>
        <taxon>Campylobacter</taxon>
    </lineage>
</organism>
<dbReference type="CDD" id="cd01347">
    <property type="entry name" value="ligand_gated_channel"/>
    <property type="match status" value="1"/>
</dbReference>
<dbReference type="InterPro" id="IPR039426">
    <property type="entry name" value="TonB-dep_rcpt-like"/>
</dbReference>
<evidence type="ECO:0000256" key="3">
    <source>
        <dbReference type="ARBA" id="ARBA00022452"/>
    </source>
</evidence>
<keyword evidence="2 8" id="KW-0813">Transport</keyword>
<dbReference type="Proteomes" id="UP000234639">
    <property type="component" value="Unassembled WGS sequence"/>
</dbReference>
<dbReference type="InterPro" id="IPR037066">
    <property type="entry name" value="Plug_dom_sf"/>
</dbReference>
<evidence type="ECO:0000256" key="8">
    <source>
        <dbReference type="PROSITE-ProRule" id="PRU01360"/>
    </source>
</evidence>
<dbReference type="PROSITE" id="PS52016">
    <property type="entry name" value="TONB_DEPENDENT_REC_3"/>
    <property type="match status" value="1"/>
</dbReference>
<evidence type="ECO:0000256" key="5">
    <source>
        <dbReference type="ARBA" id="ARBA00023077"/>
    </source>
</evidence>
<dbReference type="EMBL" id="PKHU01000004">
    <property type="protein sequence ID" value="PKZ29289.1"/>
    <property type="molecule type" value="Genomic_DNA"/>
</dbReference>
<dbReference type="GO" id="GO:0044718">
    <property type="term" value="P:siderophore transmembrane transport"/>
    <property type="evidence" value="ECO:0007669"/>
    <property type="project" value="TreeGrafter"/>
</dbReference>
<evidence type="ECO:0000313" key="12">
    <source>
        <dbReference type="EMBL" id="PKZ29289.1"/>
    </source>
</evidence>
<keyword evidence="5 9" id="KW-0798">TonB box</keyword>
<dbReference type="PANTHER" id="PTHR30069">
    <property type="entry name" value="TONB-DEPENDENT OUTER MEMBRANE RECEPTOR"/>
    <property type="match status" value="1"/>
</dbReference>
<dbReference type="InterPro" id="IPR012910">
    <property type="entry name" value="Plug_dom"/>
</dbReference>
<dbReference type="Pfam" id="PF00593">
    <property type="entry name" value="TonB_dep_Rec_b-barrel"/>
    <property type="match status" value="1"/>
</dbReference>
<proteinExistence type="inferred from homology"/>
<keyword evidence="3 8" id="KW-1134">Transmembrane beta strand</keyword>
<dbReference type="PANTHER" id="PTHR30069:SF27">
    <property type="entry name" value="BLL4766 PROTEIN"/>
    <property type="match status" value="1"/>
</dbReference>
<gene>
    <name evidence="12" type="ORF">CYJ41_05480</name>
</gene>
<reference evidence="12 13" key="1">
    <citation type="submission" date="2017-12" db="EMBL/GenBank/DDBJ databases">
        <title>Phylogenetic diversity of female urinary microbiome.</title>
        <authorList>
            <person name="Thomas-White K."/>
            <person name="Wolfe A.J."/>
        </authorList>
    </citation>
    <scope>NUCLEOTIDE SEQUENCE [LARGE SCALE GENOMIC DNA]</scope>
    <source>
        <strain evidence="12 13">UMB0112</strain>
    </source>
</reference>
<evidence type="ECO:0000256" key="6">
    <source>
        <dbReference type="ARBA" id="ARBA00023136"/>
    </source>
</evidence>
<feature type="domain" description="TonB-dependent receptor-like beta-barrel" evidence="10">
    <location>
        <begin position="218"/>
        <end position="634"/>
    </location>
</feature>
<comment type="subcellular location">
    <subcellularLocation>
        <location evidence="1 8">Cell outer membrane</location>
        <topology evidence="1 8">Multi-pass membrane protein</topology>
    </subcellularLocation>
</comment>
<dbReference type="InterPro" id="IPR036942">
    <property type="entry name" value="Beta-barrel_TonB_sf"/>
</dbReference>
<keyword evidence="6 8" id="KW-0472">Membrane</keyword>
<dbReference type="Pfam" id="PF07715">
    <property type="entry name" value="Plug"/>
    <property type="match status" value="1"/>
</dbReference>
<keyword evidence="4 8" id="KW-0812">Transmembrane</keyword>
<dbReference type="RefSeq" id="WP_101637303.1">
    <property type="nucleotide sequence ID" value="NZ_CAUPEY010000003.1"/>
</dbReference>